<feature type="transmembrane region" description="Helical" evidence="2">
    <location>
        <begin position="202"/>
        <end position="219"/>
    </location>
</feature>
<dbReference type="KEGG" id="vg:11464213"/>
<feature type="transmembrane region" description="Helical" evidence="2">
    <location>
        <begin position="86"/>
        <end position="107"/>
    </location>
</feature>
<dbReference type="RefSeq" id="YP_004940156.1">
    <property type="nucleotide sequence ID" value="NC_016447.1"/>
</dbReference>
<name>G8XUK5_9BETA</name>
<proteinExistence type="predicted"/>
<organism evidence="3 4">
    <name type="scientific">Aotine betaherpesvirus 1</name>
    <dbReference type="NCBI Taxonomy" id="50290"/>
    <lineage>
        <taxon>Viruses</taxon>
        <taxon>Duplodnaviria</taxon>
        <taxon>Heunggongvirae</taxon>
        <taxon>Peploviricota</taxon>
        <taxon>Herviviricetes</taxon>
        <taxon>Herpesvirales</taxon>
        <taxon>Orthoherpesviridae</taxon>
        <taxon>Betaherpesvirinae</taxon>
        <taxon>Cytomegalovirus</taxon>
        <taxon>Cytomegalovirus aotinebeta1</taxon>
    </lineage>
</organism>
<feature type="transmembrane region" description="Helical" evidence="2">
    <location>
        <begin position="113"/>
        <end position="136"/>
    </location>
</feature>
<feature type="region of interest" description="Disordered" evidence="1">
    <location>
        <begin position="1"/>
        <end position="26"/>
    </location>
</feature>
<feature type="transmembrane region" description="Helical" evidence="2">
    <location>
        <begin position="176"/>
        <end position="195"/>
    </location>
</feature>
<dbReference type="EMBL" id="FJ483970">
    <property type="protein sequence ID" value="AEV80847.1"/>
    <property type="molecule type" value="Genomic_DNA"/>
</dbReference>
<keyword evidence="2" id="KW-0812">Transmembrane</keyword>
<evidence type="ECO:0000313" key="4">
    <source>
        <dbReference type="Proteomes" id="UP000113968"/>
    </source>
</evidence>
<reference evidence="3" key="1">
    <citation type="submission" date="2011-12" db="EMBL/GenBank/DDBJ databases">
        <title>Comparative genomics of primate cytomegaloviruses.</title>
        <authorList>
            <person name="Davison A.J."/>
            <person name="Holton M."/>
            <person name="Dolan A."/>
            <person name="Dargan D.J."/>
            <person name="Gatherer D."/>
            <person name="Hayward G.S."/>
        </authorList>
    </citation>
    <scope>NUCLEOTIDE SEQUENCE [LARGE SCALE GENOMIC DNA]</scope>
    <source>
        <strain evidence="3">S34E</strain>
    </source>
</reference>
<dbReference type="Proteomes" id="UP000113968">
    <property type="component" value="Segment"/>
</dbReference>
<feature type="transmembrane region" description="Helical" evidence="2">
    <location>
        <begin position="225"/>
        <end position="243"/>
    </location>
</feature>
<feature type="transmembrane region" description="Helical" evidence="2">
    <location>
        <begin position="264"/>
        <end position="283"/>
    </location>
</feature>
<accession>G8XUK5</accession>
<keyword evidence="2" id="KW-0472">Membrane</keyword>
<gene>
    <name evidence="3" type="primary">A31</name>
</gene>
<keyword evidence="4" id="KW-1185">Reference proteome</keyword>
<sequence length="300" mass="33271">MTKLTTKLGDADKPTAKEHADPPEKVPMMPVPVGAKLIPAWEPVTRDGKPIFPSRWGTTVLMISEVPPPVQAQRWYARAMAAVPRVYTILCAMLLGSMFAGTLWLAVPFFSQFIAGNFPLGLGFTALSVLGLYILCSCQKTFTFDCFLLGYIAITKVTAISTVLCLYHTLVVVQGVVFTGFLFTVLTALSMFLRLNGKCVRWVLTVVLGMMVLSVLWLQRNVGDVSTMVVCGVMLVSYAVLVYDTRMLFVMGYGPREEDELICVGELYTSLMDAFLCVVYLWYRIVEANWPLETLTTVTP</sequence>
<keyword evidence="2" id="KW-1133">Transmembrane helix</keyword>
<dbReference type="GeneID" id="11464213"/>
<feature type="compositionally biased region" description="Basic and acidic residues" evidence="1">
    <location>
        <begin position="9"/>
        <end position="24"/>
    </location>
</feature>
<feature type="transmembrane region" description="Helical" evidence="2">
    <location>
        <begin position="148"/>
        <end position="170"/>
    </location>
</feature>
<protein>
    <submittedName>
        <fullName evidence="3">Membrane protein A31</fullName>
    </submittedName>
</protein>
<evidence type="ECO:0000256" key="2">
    <source>
        <dbReference type="SAM" id="Phobius"/>
    </source>
</evidence>
<evidence type="ECO:0000313" key="3">
    <source>
        <dbReference type="EMBL" id="AEV80847.1"/>
    </source>
</evidence>
<evidence type="ECO:0000256" key="1">
    <source>
        <dbReference type="SAM" id="MobiDB-lite"/>
    </source>
</evidence>